<feature type="domain" description="CAAX prenyl protease 2/Lysostaphin resistance protein A-like" evidence="2">
    <location>
        <begin position="115"/>
        <end position="212"/>
    </location>
</feature>
<dbReference type="GO" id="GO:0080120">
    <property type="term" value="P:CAAX-box protein maturation"/>
    <property type="evidence" value="ECO:0007669"/>
    <property type="project" value="UniProtKB-ARBA"/>
</dbReference>
<dbReference type="RefSeq" id="WP_089824352.1">
    <property type="nucleotide sequence ID" value="NZ_FODV01000005.1"/>
</dbReference>
<keyword evidence="4" id="KW-1185">Reference proteome</keyword>
<proteinExistence type="predicted"/>
<dbReference type="OrthoDB" id="346297at2157"/>
<reference evidence="4" key="1">
    <citation type="submission" date="2016-10" db="EMBL/GenBank/DDBJ databases">
        <authorList>
            <person name="Varghese N."/>
            <person name="Submissions S."/>
        </authorList>
    </citation>
    <scope>NUCLEOTIDE SEQUENCE [LARGE SCALE GENOMIC DNA]</scope>
    <source>
        <strain evidence="4">CGMCC 1.10121</strain>
    </source>
</reference>
<dbReference type="Pfam" id="PF02517">
    <property type="entry name" value="Rce1-like"/>
    <property type="match status" value="1"/>
</dbReference>
<dbReference type="EMBL" id="FODV01000005">
    <property type="protein sequence ID" value="SEO80171.1"/>
    <property type="molecule type" value="Genomic_DNA"/>
</dbReference>
<protein>
    <submittedName>
        <fullName evidence="3">CAAX protease self-immunity</fullName>
    </submittedName>
</protein>
<keyword evidence="1" id="KW-1133">Transmembrane helix</keyword>
<dbReference type="InterPro" id="IPR003675">
    <property type="entry name" value="Rce1/LyrA-like_dom"/>
</dbReference>
<evidence type="ECO:0000313" key="4">
    <source>
        <dbReference type="Proteomes" id="UP000199126"/>
    </source>
</evidence>
<name>A0A1H8SNG8_9EURY</name>
<evidence type="ECO:0000313" key="3">
    <source>
        <dbReference type="EMBL" id="SEO80171.1"/>
    </source>
</evidence>
<feature type="transmembrane region" description="Helical" evidence="1">
    <location>
        <begin position="149"/>
        <end position="170"/>
    </location>
</feature>
<feature type="transmembrane region" description="Helical" evidence="1">
    <location>
        <begin position="224"/>
        <end position="243"/>
    </location>
</feature>
<keyword evidence="3" id="KW-0645">Protease</keyword>
<accession>A0A1H8SNG8</accession>
<dbReference type="GO" id="GO:0004175">
    <property type="term" value="F:endopeptidase activity"/>
    <property type="evidence" value="ECO:0007669"/>
    <property type="project" value="UniProtKB-ARBA"/>
</dbReference>
<keyword evidence="3" id="KW-0378">Hydrolase</keyword>
<feature type="transmembrane region" description="Helical" evidence="1">
    <location>
        <begin position="12"/>
        <end position="31"/>
    </location>
</feature>
<sequence>MDTIVERRPLIFTLGIGVGIIALAVVSRLVLAPLLPQLTREGIGLLLNWIFVAFSIGLVSWLGWWDKVRLTAPANRRALVYLLPFAAIVFLPIVFGMAVPEVALIEGETLPAWATIVLIVVGVALGAAISEELLYRGVLLRALEPRGRLYAGVVTATVFGLTHVSQIVLGAPVMEWLVTMFLIIPTGIGLAAVTFRLESLWPLVVWHFAVDSTSLHAASMPTAYVASLLGLTVLVGAMGIWLLRHDDKAARPDARNDLASAVIDSDSS</sequence>
<feature type="transmembrane region" description="Helical" evidence="1">
    <location>
        <begin position="78"/>
        <end position="98"/>
    </location>
</feature>
<feature type="transmembrane region" description="Helical" evidence="1">
    <location>
        <begin position="110"/>
        <end position="129"/>
    </location>
</feature>
<evidence type="ECO:0000259" key="2">
    <source>
        <dbReference type="Pfam" id="PF02517"/>
    </source>
</evidence>
<dbReference type="AlphaFoldDB" id="A0A1H8SNG8"/>
<dbReference type="Proteomes" id="UP000199126">
    <property type="component" value="Unassembled WGS sequence"/>
</dbReference>
<evidence type="ECO:0000256" key="1">
    <source>
        <dbReference type="SAM" id="Phobius"/>
    </source>
</evidence>
<gene>
    <name evidence="3" type="ORF">SAMN04487948_105222</name>
</gene>
<organism evidence="3 4">
    <name type="scientific">Halogranum amylolyticum</name>
    <dbReference type="NCBI Taxonomy" id="660520"/>
    <lineage>
        <taxon>Archaea</taxon>
        <taxon>Methanobacteriati</taxon>
        <taxon>Methanobacteriota</taxon>
        <taxon>Stenosarchaea group</taxon>
        <taxon>Halobacteria</taxon>
        <taxon>Halobacteriales</taxon>
        <taxon>Haloferacaceae</taxon>
    </lineage>
</organism>
<keyword evidence="1" id="KW-0472">Membrane</keyword>
<keyword evidence="1" id="KW-0812">Transmembrane</keyword>
<dbReference type="GO" id="GO:0006508">
    <property type="term" value="P:proteolysis"/>
    <property type="evidence" value="ECO:0007669"/>
    <property type="project" value="UniProtKB-KW"/>
</dbReference>
<feature type="transmembrane region" description="Helical" evidence="1">
    <location>
        <begin position="43"/>
        <end position="66"/>
    </location>
</feature>